<dbReference type="PANTHER" id="PTHR43448">
    <property type="entry name" value="PROTOHEME IX FARNESYLTRANSFERASE, MITOCHONDRIAL"/>
    <property type="match status" value="1"/>
</dbReference>
<feature type="transmembrane region" description="Helical" evidence="8">
    <location>
        <begin position="309"/>
        <end position="333"/>
    </location>
</feature>
<dbReference type="InterPro" id="IPR044878">
    <property type="entry name" value="UbiA_sf"/>
</dbReference>
<evidence type="ECO:0000256" key="5">
    <source>
        <dbReference type="ARBA" id="ARBA00023133"/>
    </source>
</evidence>
<feature type="transmembrane region" description="Helical" evidence="8">
    <location>
        <begin position="241"/>
        <end position="264"/>
    </location>
</feature>
<dbReference type="GO" id="GO:0008495">
    <property type="term" value="F:protoheme IX farnesyltransferase activity"/>
    <property type="evidence" value="ECO:0007669"/>
    <property type="project" value="UniProtKB-UniRule"/>
</dbReference>
<keyword evidence="2 8" id="KW-0808">Transferase</keyword>
<dbReference type="PROSITE" id="PS00943">
    <property type="entry name" value="UBIA"/>
    <property type="match status" value="1"/>
</dbReference>
<feature type="transmembrane region" description="Helical" evidence="8">
    <location>
        <begin position="276"/>
        <end position="297"/>
    </location>
</feature>
<evidence type="ECO:0000313" key="9">
    <source>
        <dbReference type="EMBL" id="SFK83054.1"/>
    </source>
</evidence>
<comment type="subunit">
    <text evidence="8">Interacts with CtaA.</text>
</comment>
<reference evidence="9 10" key="1">
    <citation type="submission" date="2016-10" db="EMBL/GenBank/DDBJ databases">
        <authorList>
            <person name="Varghese N."/>
            <person name="Submissions S."/>
        </authorList>
    </citation>
    <scope>NUCLEOTIDE SEQUENCE [LARGE SCALE GENOMIC DNA]</scope>
    <source>
        <strain evidence="9 10">CGMCC 1.6501</strain>
    </source>
</reference>
<organism evidence="9 10">
    <name type="scientific">Salinicoccus halodurans</name>
    <dbReference type="NCBI Taxonomy" id="407035"/>
    <lineage>
        <taxon>Bacteria</taxon>
        <taxon>Bacillati</taxon>
        <taxon>Bacillota</taxon>
        <taxon>Bacilli</taxon>
        <taxon>Bacillales</taxon>
        <taxon>Staphylococcaceae</taxon>
        <taxon>Salinicoccus</taxon>
    </lineage>
</organism>
<dbReference type="HAMAP" id="MF_00154">
    <property type="entry name" value="CyoE_CtaB"/>
    <property type="match status" value="1"/>
</dbReference>
<comment type="subcellular location">
    <subcellularLocation>
        <location evidence="8">Cell membrane</location>
        <topology evidence="8">Multi-pass membrane protein</topology>
    </subcellularLocation>
    <subcellularLocation>
        <location evidence="1">Membrane</location>
        <topology evidence="1">Multi-pass membrane protein</topology>
    </subcellularLocation>
</comment>
<protein>
    <recommendedName>
        <fullName evidence="8">Protoheme IX farnesyltransferase</fullName>
        <ecNumber evidence="8">2.5.1.141</ecNumber>
    </recommendedName>
    <alternativeName>
        <fullName evidence="8">Heme B farnesyltransferase</fullName>
    </alternativeName>
    <alternativeName>
        <fullName evidence="8">Heme O synthase</fullName>
    </alternativeName>
</protein>
<evidence type="ECO:0000256" key="6">
    <source>
        <dbReference type="ARBA" id="ARBA00023136"/>
    </source>
</evidence>
<dbReference type="Gene3D" id="1.10.357.140">
    <property type="entry name" value="UbiA prenyltransferase"/>
    <property type="match status" value="1"/>
</dbReference>
<evidence type="ECO:0000256" key="3">
    <source>
        <dbReference type="ARBA" id="ARBA00022692"/>
    </source>
</evidence>
<dbReference type="InterPro" id="IPR000537">
    <property type="entry name" value="UbiA_prenyltransferase"/>
</dbReference>
<comment type="miscellaneous">
    <text evidence="8">Carbon 2 of the heme B porphyrin ring is defined according to the Fischer nomenclature.</text>
</comment>
<evidence type="ECO:0000256" key="8">
    <source>
        <dbReference type="HAMAP-Rule" id="MF_00154"/>
    </source>
</evidence>
<keyword evidence="3 8" id="KW-0812">Transmembrane</keyword>
<feature type="transmembrane region" description="Helical" evidence="8">
    <location>
        <begin position="129"/>
        <end position="151"/>
    </location>
</feature>
<comment type="function">
    <text evidence="8">Converts heme B (protoheme IX) to heme O by substitution of the vinyl group on carbon 2 of heme B porphyrin ring with a hydroxyethyl farnesyl side group.</text>
</comment>
<keyword evidence="4 8" id="KW-1133">Transmembrane helix</keyword>
<evidence type="ECO:0000313" key="10">
    <source>
        <dbReference type="Proteomes" id="UP000183090"/>
    </source>
</evidence>
<evidence type="ECO:0000256" key="4">
    <source>
        <dbReference type="ARBA" id="ARBA00022989"/>
    </source>
</evidence>
<dbReference type="PANTHER" id="PTHR43448:SF2">
    <property type="entry name" value="PROTOHEME IX FARNESYLTRANSFERASE, MITOCHONDRIAL"/>
    <property type="match status" value="1"/>
</dbReference>
<comment type="caution">
    <text evidence="9">The sequence shown here is derived from an EMBL/GenBank/DDBJ whole genome shotgun (WGS) entry which is preliminary data.</text>
</comment>
<evidence type="ECO:0000256" key="2">
    <source>
        <dbReference type="ARBA" id="ARBA00022679"/>
    </source>
</evidence>
<proteinExistence type="inferred from homology"/>
<feature type="transmembrane region" description="Helical" evidence="8">
    <location>
        <begin position="87"/>
        <end position="108"/>
    </location>
</feature>
<feature type="transmembrane region" description="Helical" evidence="8">
    <location>
        <begin position="57"/>
        <end position="75"/>
    </location>
</feature>
<comment type="catalytic activity">
    <reaction evidence="7 8">
        <text>heme b + (2E,6E)-farnesyl diphosphate + H2O = Fe(II)-heme o + diphosphate</text>
        <dbReference type="Rhea" id="RHEA:28070"/>
        <dbReference type="ChEBI" id="CHEBI:15377"/>
        <dbReference type="ChEBI" id="CHEBI:33019"/>
        <dbReference type="ChEBI" id="CHEBI:60344"/>
        <dbReference type="ChEBI" id="CHEBI:60530"/>
        <dbReference type="ChEBI" id="CHEBI:175763"/>
        <dbReference type="EC" id="2.5.1.141"/>
    </reaction>
</comment>
<comment type="pathway">
    <text evidence="8">Porphyrin-containing compound metabolism; heme O biosynthesis; heme O from protoheme: step 1/1.</text>
</comment>
<dbReference type="InterPro" id="IPR006369">
    <property type="entry name" value="Protohaem_IX_farnesylTrfase"/>
</dbReference>
<dbReference type="GO" id="GO:0048034">
    <property type="term" value="P:heme O biosynthetic process"/>
    <property type="evidence" value="ECO:0007669"/>
    <property type="project" value="UniProtKB-UniRule"/>
</dbReference>
<dbReference type="CDD" id="cd13957">
    <property type="entry name" value="PT_UbiA_Cox10"/>
    <property type="match status" value="1"/>
</dbReference>
<dbReference type="Pfam" id="PF01040">
    <property type="entry name" value="UbiA"/>
    <property type="match status" value="1"/>
</dbReference>
<name>A0AA94HGF5_9STAP</name>
<dbReference type="Proteomes" id="UP000183090">
    <property type="component" value="Unassembled WGS sequence"/>
</dbReference>
<dbReference type="EMBL" id="FOTB01000004">
    <property type="protein sequence ID" value="SFK83054.1"/>
    <property type="molecule type" value="Genomic_DNA"/>
</dbReference>
<sequence length="334" mass="37468">MKDEAFLPLFYKWYVSEGIFLKKEQLSFQSSSGKTGDSIPGFSRFLINIKHLLKGKVLAANVLPVFTAFWLALYFNNEKFSDHPGLFLLTMAGSTIVISGALMLNNWYEADLDKKMDRTRQRPTVTGAFPLNSVLWAGIATSAIGMIMMLFTTFEAFIYSFLGWFFYVVLYTFWSKRKYTINTIIGSISGAFTPLIGWAVIAPADHIVPLTLFYVLFVWQVPHTLAIAIKRLEDYTRAGVPMLPVVSGVNTAIRQMLIYTIALLPFPFVLIESLGGIFFIIAISMTIGWVILVAAGLKKKDVHRWAQLNLRFSIIYLAVICIAMIILTSPIVAG</sequence>
<keyword evidence="5 8" id="KW-0350">Heme biosynthesis</keyword>
<dbReference type="GO" id="GO:0005886">
    <property type="term" value="C:plasma membrane"/>
    <property type="evidence" value="ECO:0007669"/>
    <property type="project" value="UniProtKB-SubCell"/>
</dbReference>
<feature type="transmembrane region" description="Helical" evidence="8">
    <location>
        <begin position="207"/>
        <end position="229"/>
    </location>
</feature>
<keyword evidence="6 8" id="KW-0472">Membrane</keyword>
<dbReference type="NCBIfam" id="TIGR01473">
    <property type="entry name" value="cyoE_ctaB"/>
    <property type="match status" value="1"/>
</dbReference>
<feature type="transmembrane region" description="Helical" evidence="8">
    <location>
        <begin position="157"/>
        <end position="174"/>
    </location>
</feature>
<gene>
    <name evidence="8" type="primary">ctaB</name>
    <name evidence="9" type="ORF">SAMN05216235_1926</name>
</gene>
<comment type="similarity">
    <text evidence="8">Belongs to the UbiA prenyltransferase family. Protoheme IX farnesyltransferase subfamily.</text>
</comment>
<accession>A0AA94HGF5</accession>
<keyword evidence="8" id="KW-1003">Cell membrane</keyword>
<dbReference type="AlphaFoldDB" id="A0AA94HGF5"/>
<evidence type="ECO:0000256" key="1">
    <source>
        <dbReference type="ARBA" id="ARBA00004141"/>
    </source>
</evidence>
<dbReference type="InterPro" id="IPR030470">
    <property type="entry name" value="UbiA_prenylTrfase_CS"/>
</dbReference>
<evidence type="ECO:0000256" key="7">
    <source>
        <dbReference type="ARBA" id="ARBA00047690"/>
    </source>
</evidence>
<dbReference type="EC" id="2.5.1.141" evidence="8"/>
<feature type="transmembrane region" description="Helical" evidence="8">
    <location>
        <begin position="181"/>
        <end position="201"/>
    </location>
</feature>